<evidence type="ECO:0000256" key="10">
    <source>
        <dbReference type="ARBA" id="ARBA00023237"/>
    </source>
</evidence>
<keyword evidence="13" id="KW-1185">Reference proteome</keyword>
<keyword evidence="3" id="KW-0813">Transport</keyword>
<sequence length="639" mass="71429">MTSKRITRSTEPTAQTTKLLAVPGGFGDPLQAIYSLPGVVPTEEAGGAPAVRGSGPDDNAFIVDFLPASYIFHDFGHSIFNENLIRDFGLKAAGFGSRYGRATGAVFDVSLRDPRVQPLRTTIDASMLRAGALLEGGVGETQSFYVAARMSVIDKLLEAADYEPDEEDDLTFDQFPKDHDYQAKYLWRLGSYHRVEVSAIGARDEAAATFGARSDNALLDPGMTGRASLEREFNSQAARWIFENGAHRLQTAFGHVAESRLNKQGNGAEFLSIDTDEWTFRSQYDFQLSKSHTLGAGVEYQQSTYDYGIRVRYRSCSIFSPECETEHGELTEANDEQEIKTADAFLEDIWTLAPGLTLTSGVHFARNEYLDESHAEPRVAAQWQINPALELHASWGKYHQLPEIDQIVPIFGNPALESPEAVHYVFGGTVRPFRLWSITADVYYKDLSKVAVDVPAPTLYVNEATGKAYGAEILVNRDRGDRWYGWLSVSAAKTERRNELTGESIPFDYDVPVVANLVLNYRINAHWEAGLRWNLRSGMPYTPIVGNKPNPDYPGYYLPVYGELNSERAKAYHRLDLRIERKFDYGRVEGSYYLDIINAYARKNGGAVRYEAIAGSSEYKLEEEESLPFFPSFGIKISF</sequence>
<dbReference type="PANTHER" id="PTHR30069:SF29">
    <property type="entry name" value="HEMOGLOBIN AND HEMOGLOBIN-HAPTOGLOBIN-BINDING PROTEIN 1-RELATED"/>
    <property type="match status" value="1"/>
</dbReference>
<evidence type="ECO:0000256" key="7">
    <source>
        <dbReference type="ARBA" id="ARBA00023077"/>
    </source>
</evidence>
<evidence type="ECO:0000256" key="9">
    <source>
        <dbReference type="ARBA" id="ARBA00023170"/>
    </source>
</evidence>
<keyword evidence="6" id="KW-0732">Signal</keyword>
<evidence type="ECO:0000313" key="13">
    <source>
        <dbReference type="Proteomes" id="UP001595904"/>
    </source>
</evidence>
<evidence type="ECO:0000256" key="5">
    <source>
        <dbReference type="ARBA" id="ARBA00022692"/>
    </source>
</evidence>
<keyword evidence="10" id="KW-0998">Cell outer membrane</keyword>
<evidence type="ECO:0000256" key="3">
    <source>
        <dbReference type="ARBA" id="ARBA00022448"/>
    </source>
</evidence>
<dbReference type="InterPro" id="IPR000531">
    <property type="entry name" value="Beta-barrel_TonB"/>
</dbReference>
<evidence type="ECO:0000313" key="12">
    <source>
        <dbReference type="EMBL" id="MFC4309421.1"/>
    </source>
</evidence>
<keyword evidence="8" id="KW-0472">Membrane</keyword>
<dbReference type="Proteomes" id="UP001595904">
    <property type="component" value="Unassembled WGS sequence"/>
</dbReference>
<dbReference type="InterPro" id="IPR039426">
    <property type="entry name" value="TonB-dep_rcpt-like"/>
</dbReference>
<feature type="domain" description="TonB-dependent receptor-like beta-barrel" evidence="11">
    <location>
        <begin position="170"/>
        <end position="580"/>
    </location>
</feature>
<reference evidence="13" key="1">
    <citation type="journal article" date="2019" name="Int. J. Syst. Evol. Microbiol.">
        <title>The Global Catalogue of Microorganisms (GCM) 10K type strain sequencing project: providing services to taxonomists for standard genome sequencing and annotation.</title>
        <authorList>
            <consortium name="The Broad Institute Genomics Platform"/>
            <consortium name="The Broad Institute Genome Sequencing Center for Infectious Disease"/>
            <person name="Wu L."/>
            <person name="Ma J."/>
        </authorList>
    </citation>
    <scope>NUCLEOTIDE SEQUENCE [LARGE SCALE GENOMIC DNA]</scope>
    <source>
        <strain evidence="13">CGMCC 1.10759</strain>
    </source>
</reference>
<protein>
    <submittedName>
        <fullName evidence="12">TonB-dependent receptor plug domain-containing protein</fullName>
    </submittedName>
</protein>
<accession>A0ABV8SP60</accession>
<evidence type="ECO:0000256" key="2">
    <source>
        <dbReference type="ARBA" id="ARBA00008143"/>
    </source>
</evidence>
<evidence type="ECO:0000259" key="11">
    <source>
        <dbReference type="Pfam" id="PF00593"/>
    </source>
</evidence>
<evidence type="ECO:0000256" key="1">
    <source>
        <dbReference type="ARBA" id="ARBA00004571"/>
    </source>
</evidence>
<keyword evidence="7" id="KW-0798">TonB box</keyword>
<evidence type="ECO:0000256" key="4">
    <source>
        <dbReference type="ARBA" id="ARBA00022452"/>
    </source>
</evidence>
<name>A0ABV8SP60_9GAMM</name>
<dbReference type="SUPFAM" id="SSF56935">
    <property type="entry name" value="Porins"/>
    <property type="match status" value="1"/>
</dbReference>
<dbReference type="Gene3D" id="2.40.170.20">
    <property type="entry name" value="TonB-dependent receptor, beta-barrel domain"/>
    <property type="match status" value="1"/>
</dbReference>
<comment type="caution">
    <text evidence="12">The sequence shown here is derived from an EMBL/GenBank/DDBJ whole genome shotgun (WGS) entry which is preliminary data.</text>
</comment>
<comment type="subcellular location">
    <subcellularLocation>
        <location evidence="1">Cell outer membrane</location>
        <topology evidence="1">Multi-pass membrane protein</topology>
    </subcellularLocation>
</comment>
<dbReference type="EMBL" id="JBHSDU010000003">
    <property type="protein sequence ID" value="MFC4309421.1"/>
    <property type="molecule type" value="Genomic_DNA"/>
</dbReference>
<comment type="similarity">
    <text evidence="2">Belongs to the TonB-dependent receptor family. Hemoglobin/haptoglobin binding protein subfamily.</text>
</comment>
<keyword evidence="5" id="KW-0812">Transmembrane</keyword>
<proteinExistence type="inferred from homology"/>
<dbReference type="Pfam" id="PF00593">
    <property type="entry name" value="TonB_dep_Rec_b-barrel"/>
    <property type="match status" value="1"/>
</dbReference>
<evidence type="ECO:0000256" key="8">
    <source>
        <dbReference type="ARBA" id="ARBA00023136"/>
    </source>
</evidence>
<dbReference type="InterPro" id="IPR036942">
    <property type="entry name" value="Beta-barrel_TonB_sf"/>
</dbReference>
<gene>
    <name evidence="12" type="ORF">ACFPN2_10040</name>
</gene>
<dbReference type="PANTHER" id="PTHR30069">
    <property type="entry name" value="TONB-DEPENDENT OUTER MEMBRANE RECEPTOR"/>
    <property type="match status" value="1"/>
</dbReference>
<organism evidence="12 13">
    <name type="scientific">Steroidobacter flavus</name>
    <dbReference type="NCBI Taxonomy" id="1842136"/>
    <lineage>
        <taxon>Bacteria</taxon>
        <taxon>Pseudomonadati</taxon>
        <taxon>Pseudomonadota</taxon>
        <taxon>Gammaproteobacteria</taxon>
        <taxon>Steroidobacterales</taxon>
        <taxon>Steroidobacteraceae</taxon>
        <taxon>Steroidobacter</taxon>
    </lineage>
</organism>
<dbReference type="RefSeq" id="WP_380596475.1">
    <property type="nucleotide sequence ID" value="NZ_JBHSDU010000003.1"/>
</dbReference>
<evidence type="ECO:0000256" key="6">
    <source>
        <dbReference type="ARBA" id="ARBA00022729"/>
    </source>
</evidence>
<keyword evidence="4" id="KW-1134">Transmembrane beta strand</keyword>
<keyword evidence="9 12" id="KW-0675">Receptor</keyword>